<dbReference type="Proteomes" id="UP000863257">
    <property type="component" value="Unassembled WGS sequence"/>
</dbReference>
<comment type="function">
    <text evidence="1">Binds the second messenger bis-(3'-5') cyclic dimeric guanosine monophosphate (c-di-GMP). Can bind two c-di-GMP molecules per monomer. May play a role in bacterial second-messenger regulated processes. Binding to c-di-GMP induces a conformational change of the C- and N-termini resulting in the exposure of a highly negative surface on one side of the protein to a possible effector protein.</text>
</comment>
<sequence>MAERRRFSRIMYQVPAIVKQEQYVLHTTIQDLSLHGLLLRTDSMHTLRNNDTVLVDFTLSDSDIDISLEADVVGFDQQTIRLKITHIDIDSISHLKRLVELNVGDDTLLHREIEHLSDLGDEAS</sequence>
<keyword evidence="1" id="KW-0973">c-di-GMP</keyword>
<dbReference type="Proteomes" id="UP000054370">
    <property type="component" value="Unassembled WGS sequence"/>
</dbReference>
<gene>
    <name evidence="5" type="ORF">AL548_021910</name>
    <name evidence="3" type="ORF">I7730_20825</name>
    <name evidence="4" type="ORF">J0J18_09660</name>
</gene>
<dbReference type="Proteomes" id="UP000664056">
    <property type="component" value="Unassembled WGS sequence"/>
</dbReference>
<reference evidence="3" key="2">
    <citation type="journal article" date="2018" name="Genome Biol.">
        <title>SKESA: strategic k-mer extension for scrupulous assemblies.</title>
        <authorList>
            <person name="Souvorov A."/>
            <person name="Agarwala R."/>
            <person name="Lipman D.J."/>
        </authorList>
    </citation>
    <scope>NUCLEOTIDE SEQUENCE</scope>
    <source>
        <strain evidence="3">BCW_3452</strain>
    </source>
</reference>
<dbReference type="Gene3D" id="2.40.10.220">
    <property type="entry name" value="predicted glycosyltransferase like domains"/>
    <property type="match status" value="1"/>
</dbReference>
<dbReference type="InterPro" id="IPR009875">
    <property type="entry name" value="PilZ_domain"/>
</dbReference>
<dbReference type="GO" id="GO:0035438">
    <property type="term" value="F:cyclic-di-GMP binding"/>
    <property type="evidence" value="ECO:0007669"/>
    <property type="project" value="InterPro"/>
</dbReference>
<reference evidence="4" key="4">
    <citation type="submission" date="2021-03" db="EMBL/GenBank/DDBJ databases">
        <title>Study of the foodborne Vibrio vulnificus isolates from China.</title>
        <authorList>
            <person name="Zheng Z."/>
            <person name="Ye L."/>
        </authorList>
    </citation>
    <scope>NUCLEOTIDE SEQUENCE</scope>
    <source>
        <strain evidence="4">Vv1582</strain>
    </source>
</reference>
<keyword evidence="6" id="KW-1185">Reference proteome</keyword>
<evidence type="ECO:0000313" key="6">
    <source>
        <dbReference type="Proteomes" id="UP000054370"/>
    </source>
</evidence>
<feature type="domain" description="PilZ" evidence="2">
    <location>
        <begin position="3"/>
        <end position="100"/>
    </location>
</feature>
<organism evidence="3">
    <name type="scientific">Vibrio vulnificus</name>
    <dbReference type="NCBI Taxonomy" id="672"/>
    <lineage>
        <taxon>Bacteria</taxon>
        <taxon>Pseudomonadati</taxon>
        <taxon>Pseudomonadota</taxon>
        <taxon>Gammaproteobacteria</taxon>
        <taxon>Vibrionales</taxon>
        <taxon>Vibrionaceae</taxon>
        <taxon>Vibrio</taxon>
    </lineage>
</organism>
<dbReference type="EMBL" id="LOSH02000004">
    <property type="protein sequence ID" value="PNM68699.1"/>
    <property type="molecule type" value="Genomic_DNA"/>
</dbReference>
<dbReference type="PIRSF" id="PIRSF028141">
    <property type="entry name" value="C-di-GMP_BP_PA4608"/>
    <property type="match status" value="1"/>
</dbReference>
<proteinExistence type="predicted"/>
<dbReference type="OrthoDB" id="5298508at2"/>
<dbReference type="Pfam" id="PF07238">
    <property type="entry name" value="PilZ"/>
    <property type="match status" value="1"/>
</dbReference>
<comment type="caution">
    <text evidence="3">The sequence shown here is derived from an EMBL/GenBank/DDBJ whole genome shotgun (WGS) entry which is preliminary data.</text>
</comment>
<name>A0A087IXQ9_VIBVL</name>
<accession>A0A087IXQ9</accession>
<evidence type="ECO:0000259" key="2">
    <source>
        <dbReference type="Pfam" id="PF07238"/>
    </source>
</evidence>
<evidence type="ECO:0000313" key="3">
    <source>
        <dbReference type="EMBL" id="HAS8542236.1"/>
    </source>
</evidence>
<dbReference type="AlphaFoldDB" id="A0A087IXQ9"/>
<dbReference type="EMBL" id="DACRBY010000034">
    <property type="protein sequence ID" value="HAS8542236.1"/>
    <property type="molecule type" value="Genomic_DNA"/>
</dbReference>
<dbReference type="InterPro" id="IPR027021">
    <property type="entry name" value="C-di-GMP_BP_PA4608"/>
</dbReference>
<dbReference type="RefSeq" id="WP_017419685.1">
    <property type="nucleotide sequence ID" value="NZ_CP014636.1"/>
</dbReference>
<evidence type="ECO:0000256" key="1">
    <source>
        <dbReference type="PIRNR" id="PIRNR028141"/>
    </source>
</evidence>
<dbReference type="SUPFAM" id="SSF141371">
    <property type="entry name" value="PilZ domain-like"/>
    <property type="match status" value="1"/>
</dbReference>
<dbReference type="EMBL" id="JAFKOQ010000004">
    <property type="protein sequence ID" value="MBN8121997.1"/>
    <property type="molecule type" value="Genomic_DNA"/>
</dbReference>
<comment type="subunit">
    <text evidence="1">Monomer in both c-di-GMP-bound and free forms.</text>
</comment>
<evidence type="ECO:0000313" key="5">
    <source>
        <dbReference type="EMBL" id="PNM68699.1"/>
    </source>
</evidence>
<reference evidence="5 6" key="1">
    <citation type="submission" date="2017-12" db="EMBL/GenBank/DDBJ databases">
        <title>FDA dAtabase for Regulatory Grade micrObial Sequences (FDA-ARGOS): Supporting development and validation of Infectious Disease Dx tests.</title>
        <authorList>
            <person name="Hoffmann M."/>
            <person name="Allard M."/>
            <person name="Evans P."/>
            <person name="Brown E."/>
            <person name="Tallon L.J."/>
            <person name="Sadzewicz L."/>
            <person name="Sengamalay N."/>
            <person name="Ott S."/>
            <person name="Godinez A."/>
            <person name="Nagaraj S."/>
            <person name="Vavikolanu K."/>
            <person name="Aluvathingal J."/>
            <person name="Nadendla S."/>
            <person name="Hobson J."/>
            <person name="Sichtig H."/>
        </authorList>
    </citation>
    <scope>NUCLEOTIDE SEQUENCE [LARGE SCALE GENOMIC DNA]</scope>
    <source>
        <strain evidence="6">ATCC 29307</strain>
        <strain evidence="5">FDAARGOS_118</strain>
    </source>
</reference>
<reference evidence="3" key="3">
    <citation type="submission" date="2019-01" db="EMBL/GenBank/DDBJ databases">
        <authorList>
            <consortium name="NCBI Pathogen Detection Project"/>
        </authorList>
    </citation>
    <scope>NUCLEOTIDE SEQUENCE</scope>
    <source>
        <strain evidence="3">BCW_3452</strain>
    </source>
</reference>
<keyword evidence="1" id="KW-0547">Nucleotide-binding</keyword>
<protein>
    <recommendedName>
        <fullName evidence="1">Cyclic diguanosine monophosphate-binding protein</fullName>
        <shortName evidence="1">c-di-GMP-binding protein</shortName>
    </recommendedName>
    <alternativeName>
        <fullName evidence="1">Pilz domain-containing protein</fullName>
    </alternativeName>
</protein>
<evidence type="ECO:0000313" key="4">
    <source>
        <dbReference type="EMBL" id="MBN8121997.1"/>
    </source>
</evidence>
<dbReference type="GeneID" id="93894789"/>